<dbReference type="EMBL" id="SJPT01000001">
    <property type="protein sequence ID" value="TWU26747.1"/>
    <property type="molecule type" value="Genomic_DNA"/>
</dbReference>
<comment type="caution">
    <text evidence="2">The sequence shown here is derived from an EMBL/GenBank/DDBJ whole genome shotgun (WGS) entry which is preliminary data.</text>
</comment>
<reference evidence="2 3" key="1">
    <citation type="submission" date="2019-02" db="EMBL/GenBank/DDBJ databases">
        <title>Deep-cultivation of Planctomycetes and their phenomic and genomic characterization uncovers novel biology.</title>
        <authorList>
            <person name="Wiegand S."/>
            <person name="Jogler M."/>
            <person name="Boedeker C."/>
            <person name="Pinto D."/>
            <person name="Vollmers J."/>
            <person name="Rivas-Marin E."/>
            <person name="Kohn T."/>
            <person name="Peeters S.H."/>
            <person name="Heuer A."/>
            <person name="Rast P."/>
            <person name="Oberbeckmann S."/>
            <person name="Bunk B."/>
            <person name="Jeske O."/>
            <person name="Meyerdierks A."/>
            <person name="Storesund J.E."/>
            <person name="Kallscheuer N."/>
            <person name="Luecker S."/>
            <person name="Lage O.M."/>
            <person name="Pohl T."/>
            <person name="Merkel B.J."/>
            <person name="Hornburger P."/>
            <person name="Mueller R.-W."/>
            <person name="Bruemmer F."/>
            <person name="Labrenz M."/>
            <person name="Spormann A.M."/>
            <person name="Op Den Camp H."/>
            <person name="Overmann J."/>
            <person name="Amann R."/>
            <person name="Jetten M.S.M."/>
            <person name="Mascher T."/>
            <person name="Medema M.H."/>
            <person name="Devos D.P."/>
            <person name="Kaster A.-K."/>
            <person name="Ovreas L."/>
            <person name="Rohde M."/>
            <person name="Galperin M.Y."/>
            <person name="Jogler C."/>
        </authorList>
    </citation>
    <scope>NUCLEOTIDE SEQUENCE [LARGE SCALE GENOMIC DNA]</scope>
    <source>
        <strain evidence="2 3">Pla52o</strain>
    </source>
</reference>
<evidence type="ECO:0000259" key="1">
    <source>
        <dbReference type="PROSITE" id="PS50972"/>
    </source>
</evidence>
<proteinExistence type="predicted"/>
<dbReference type="RefSeq" id="WP_146593039.1">
    <property type="nucleotide sequence ID" value="NZ_SJPT01000001.1"/>
</dbReference>
<evidence type="ECO:0000313" key="3">
    <source>
        <dbReference type="Proteomes" id="UP000316304"/>
    </source>
</evidence>
<gene>
    <name evidence="2" type="ORF">Pla52o_06000</name>
</gene>
<dbReference type="InterPro" id="IPR000489">
    <property type="entry name" value="Pterin-binding_dom"/>
</dbReference>
<dbReference type="InterPro" id="IPR045406">
    <property type="entry name" value="DUF6513"/>
</dbReference>
<dbReference type="InterPro" id="IPR025595">
    <property type="entry name" value="PterinBD-DUF4346"/>
</dbReference>
<dbReference type="Proteomes" id="UP000316304">
    <property type="component" value="Unassembled WGS sequence"/>
</dbReference>
<dbReference type="PROSITE" id="PS50972">
    <property type="entry name" value="PTERIN_BINDING"/>
    <property type="match status" value="1"/>
</dbReference>
<evidence type="ECO:0000313" key="2">
    <source>
        <dbReference type="EMBL" id="TWU26747.1"/>
    </source>
</evidence>
<dbReference type="Pfam" id="PF20123">
    <property type="entry name" value="DUF6513"/>
    <property type="match status" value="1"/>
</dbReference>
<keyword evidence="3" id="KW-1185">Reference proteome</keyword>
<accession>A0A5C6CT83</accession>
<name>A0A5C6CT83_9BACT</name>
<dbReference type="Gene3D" id="3.20.20.20">
    <property type="entry name" value="Dihydropteroate synthase-like"/>
    <property type="match status" value="1"/>
</dbReference>
<organism evidence="2 3">
    <name type="scientific">Novipirellula galeiformis</name>
    <dbReference type="NCBI Taxonomy" id="2528004"/>
    <lineage>
        <taxon>Bacteria</taxon>
        <taxon>Pseudomonadati</taxon>
        <taxon>Planctomycetota</taxon>
        <taxon>Planctomycetia</taxon>
        <taxon>Pirellulales</taxon>
        <taxon>Pirellulaceae</taxon>
        <taxon>Novipirellula</taxon>
    </lineage>
</organism>
<protein>
    <submittedName>
        <fullName evidence="2">Pterin binding enzyme</fullName>
    </submittedName>
</protein>
<dbReference type="GO" id="GO:0042558">
    <property type="term" value="P:pteridine-containing compound metabolic process"/>
    <property type="evidence" value="ECO:0007669"/>
    <property type="project" value="InterPro"/>
</dbReference>
<dbReference type="InterPro" id="IPR011005">
    <property type="entry name" value="Dihydropteroate_synth-like_sf"/>
</dbReference>
<dbReference type="Pfam" id="PF14251">
    <property type="entry name" value="PterinBD-DUF4346"/>
    <property type="match status" value="1"/>
</dbReference>
<dbReference type="Pfam" id="PF00809">
    <property type="entry name" value="Pterin_bind"/>
    <property type="match status" value="1"/>
</dbReference>
<dbReference type="OrthoDB" id="4029442at2"/>
<feature type="domain" description="Pterin-binding" evidence="1">
    <location>
        <begin position="103"/>
        <end position="335"/>
    </location>
</feature>
<sequence>MLTTIQASTEHHYHFVTGRLAEHAVREITASLAQQYQFRYSIGVMPITVAALMTSKWLLRHLEIPDEATHLIVPGYLESGCDELQKSVKTQVICGPKDCRDLADVFGQGHVKTPPSDYDIKIIAEINHAPRLSIESVIAIAKRLRQSGADTIDIGCDPASRCNTIGDYVTAIVDEGLEVSIDTFDAWEAGEATRHGATLVLSVNSSNRESAKDWGAEVVVIPDQVDDKKSFEKTIDYLARHQVPMRLDPILEPIGGGFMPSLIRYADTRRDYPELEMMMGIGNLTELTEVDSAGINFLLLGICQELGIRSVLTTEVINWARSSVRECDAARKLVHYSVKNRVPPKHLSNELVQLRDPKLKAYPQGMFASLANTLKDNHYRLYAQDEIMHLLSAGLHLKHRDPFKLFDQLLERPESDNVDPSHAFYLGFELAKASIALQLGKQYEQDQALRWGMLTEEENLHRIGRGSRHRKSRPK</sequence>
<dbReference type="SUPFAM" id="SSF51717">
    <property type="entry name" value="Dihydropteroate synthetase-like"/>
    <property type="match status" value="1"/>
</dbReference>
<dbReference type="AlphaFoldDB" id="A0A5C6CT83"/>